<dbReference type="EMBL" id="FNEN01000002">
    <property type="protein sequence ID" value="SDI49037.1"/>
    <property type="molecule type" value="Genomic_DNA"/>
</dbReference>
<dbReference type="InterPro" id="IPR035218">
    <property type="entry name" value="DUF5327"/>
</dbReference>
<accession>A0A1G8L0A0</accession>
<keyword evidence="3" id="KW-1185">Reference proteome</keyword>
<dbReference type="AlphaFoldDB" id="A0A1G8L0A0"/>
<dbReference type="Proteomes" id="UP000198853">
    <property type="component" value="Unassembled WGS sequence"/>
</dbReference>
<evidence type="ECO:0000256" key="1">
    <source>
        <dbReference type="SAM" id="MobiDB-lite"/>
    </source>
</evidence>
<feature type="region of interest" description="Disordered" evidence="1">
    <location>
        <begin position="49"/>
        <end position="86"/>
    </location>
</feature>
<feature type="compositionally biased region" description="Polar residues" evidence="1">
    <location>
        <begin position="76"/>
        <end position="86"/>
    </location>
</feature>
<gene>
    <name evidence="2" type="ORF">SAMN04488123_102410</name>
</gene>
<dbReference type="RefSeq" id="WP_090396290.1">
    <property type="nucleotide sequence ID" value="NZ_FNEN01000002.1"/>
</dbReference>
<protein>
    <submittedName>
        <fullName evidence="2">Uncharacterized protein</fullName>
    </submittedName>
</protein>
<dbReference type="Pfam" id="PF17261">
    <property type="entry name" value="DUF5327"/>
    <property type="match status" value="1"/>
</dbReference>
<evidence type="ECO:0000313" key="3">
    <source>
        <dbReference type="Proteomes" id="UP000198853"/>
    </source>
</evidence>
<reference evidence="2 3" key="1">
    <citation type="submission" date="2016-10" db="EMBL/GenBank/DDBJ databases">
        <authorList>
            <person name="de Groot N.N."/>
        </authorList>
    </citation>
    <scope>NUCLEOTIDE SEQUENCE [LARGE SCALE GENOMIC DNA]</scope>
    <source>
        <strain evidence="2 3">DSM 21771</strain>
    </source>
</reference>
<name>A0A1G8L0A0_9BACI</name>
<dbReference type="OrthoDB" id="2971252at2"/>
<evidence type="ECO:0000313" key="2">
    <source>
        <dbReference type="EMBL" id="SDI49037.1"/>
    </source>
</evidence>
<proteinExistence type="predicted"/>
<organism evidence="2 3">
    <name type="scientific">Natribacillus halophilus</name>
    <dbReference type="NCBI Taxonomy" id="549003"/>
    <lineage>
        <taxon>Bacteria</taxon>
        <taxon>Bacillati</taxon>
        <taxon>Bacillota</taxon>
        <taxon>Bacilli</taxon>
        <taxon>Bacillales</taxon>
        <taxon>Bacillaceae</taxon>
        <taxon>Natribacillus</taxon>
    </lineage>
</organism>
<sequence>MHVSAETLIAKIKRETEQLERTVADGASAEKIREHARLLRAYSELLAEGSETSVKAEPADADGPVSIHRPREEQEGSNNSRNLLEF</sequence>